<dbReference type="EMBL" id="WHWC01000014">
    <property type="protein sequence ID" value="KAG8369557.1"/>
    <property type="molecule type" value="Genomic_DNA"/>
</dbReference>
<reference evidence="2" key="1">
    <citation type="submission" date="2019-10" db="EMBL/GenBank/DDBJ databases">
        <authorList>
            <person name="Zhang R."/>
            <person name="Pan Y."/>
            <person name="Wang J."/>
            <person name="Ma R."/>
            <person name="Yu S."/>
        </authorList>
    </citation>
    <scope>NUCLEOTIDE SEQUENCE</scope>
    <source>
        <strain evidence="2">LA-IB0</strain>
        <tissue evidence="2">Leaf</tissue>
    </source>
</reference>
<evidence type="ECO:0000313" key="2">
    <source>
        <dbReference type="EMBL" id="KAG8369557.1"/>
    </source>
</evidence>
<comment type="caution">
    <text evidence="2">The sequence shown here is derived from an EMBL/GenBank/DDBJ whole genome shotgun (WGS) entry which is preliminary data.</text>
</comment>
<gene>
    <name evidence="2" type="ORF">BUALT_Bualt14G0025800</name>
</gene>
<keyword evidence="3" id="KW-1185">Reference proteome</keyword>
<name>A0AAV6WPQ2_9LAMI</name>
<evidence type="ECO:0000313" key="3">
    <source>
        <dbReference type="Proteomes" id="UP000826271"/>
    </source>
</evidence>
<dbReference type="AlphaFoldDB" id="A0AAV6WPQ2"/>
<dbReference type="Proteomes" id="UP000826271">
    <property type="component" value="Unassembled WGS sequence"/>
</dbReference>
<accession>A0AAV6WPQ2</accession>
<evidence type="ECO:0000259" key="1">
    <source>
        <dbReference type="Pfam" id="PF20167"/>
    </source>
</evidence>
<sequence>MAVPQAAHHNLSPRATRRYVKHKFDSRPLIHERGSIREEINARNWTEFVKPPEQGCCQIVREFYANVAAHENYVVRVREKDVSFDSTSINRLYRILAIRCHDYVDMEGYLNLDDIILNLCDGRTRWKENAGGPTSFSSGALTREMRAWHYFVCARLLPSSNTSNVHVKRAGLLYDISTGLGIDVGEVIMNNILSWVQRETSDEILLVRQALSSSYVERLKEPPKYIEVAPPTPVQCQSASSNSDSNNHISLSLASIGGVPSAAAFNTDVEANEEVEDDIPRPFQE</sequence>
<dbReference type="Pfam" id="PF20167">
    <property type="entry name" value="Transposase_32"/>
    <property type="match status" value="1"/>
</dbReference>
<feature type="domain" description="Putative plant transposon protein" evidence="1">
    <location>
        <begin position="42"/>
        <end position="197"/>
    </location>
</feature>
<dbReference type="InterPro" id="IPR046796">
    <property type="entry name" value="Transposase_32_dom"/>
</dbReference>
<organism evidence="2 3">
    <name type="scientific">Buddleja alternifolia</name>
    <dbReference type="NCBI Taxonomy" id="168488"/>
    <lineage>
        <taxon>Eukaryota</taxon>
        <taxon>Viridiplantae</taxon>
        <taxon>Streptophyta</taxon>
        <taxon>Embryophyta</taxon>
        <taxon>Tracheophyta</taxon>
        <taxon>Spermatophyta</taxon>
        <taxon>Magnoliopsida</taxon>
        <taxon>eudicotyledons</taxon>
        <taxon>Gunneridae</taxon>
        <taxon>Pentapetalae</taxon>
        <taxon>asterids</taxon>
        <taxon>lamiids</taxon>
        <taxon>Lamiales</taxon>
        <taxon>Scrophulariaceae</taxon>
        <taxon>Buddlejeae</taxon>
        <taxon>Buddleja</taxon>
    </lineage>
</organism>
<protein>
    <recommendedName>
        <fullName evidence="1">Putative plant transposon protein domain-containing protein</fullName>
    </recommendedName>
</protein>
<proteinExistence type="predicted"/>